<reference evidence="3" key="1">
    <citation type="submission" date="2021-02" db="EMBL/GenBank/DDBJ databases">
        <authorList>
            <person name="Nowell W R."/>
        </authorList>
    </citation>
    <scope>NUCLEOTIDE SEQUENCE</scope>
</reference>
<evidence type="ECO:0008006" key="5">
    <source>
        <dbReference type="Google" id="ProtNLM"/>
    </source>
</evidence>
<organism evidence="3 4">
    <name type="scientific">Rotaria sordida</name>
    <dbReference type="NCBI Taxonomy" id="392033"/>
    <lineage>
        <taxon>Eukaryota</taxon>
        <taxon>Metazoa</taxon>
        <taxon>Spiralia</taxon>
        <taxon>Gnathifera</taxon>
        <taxon>Rotifera</taxon>
        <taxon>Eurotatoria</taxon>
        <taxon>Bdelloidea</taxon>
        <taxon>Philodinida</taxon>
        <taxon>Philodinidae</taxon>
        <taxon>Rotaria</taxon>
    </lineage>
</organism>
<dbReference type="OrthoDB" id="6511194at2759"/>
<feature type="non-terminal residue" evidence="3">
    <location>
        <position position="1"/>
    </location>
</feature>
<evidence type="ECO:0000313" key="2">
    <source>
        <dbReference type="EMBL" id="CAF1491941.1"/>
    </source>
</evidence>
<evidence type="ECO:0000313" key="4">
    <source>
        <dbReference type="Proteomes" id="UP000663823"/>
    </source>
</evidence>
<dbReference type="Proteomes" id="UP000663882">
    <property type="component" value="Unassembled WGS sequence"/>
</dbReference>
<dbReference type="GO" id="GO:0003676">
    <property type="term" value="F:nucleic acid binding"/>
    <property type="evidence" value="ECO:0007669"/>
    <property type="project" value="InterPro"/>
</dbReference>
<dbReference type="Proteomes" id="UP000663823">
    <property type="component" value="Unassembled WGS sequence"/>
</dbReference>
<evidence type="ECO:0000313" key="3">
    <source>
        <dbReference type="EMBL" id="CAF4190561.1"/>
    </source>
</evidence>
<gene>
    <name evidence="3" type="ORF">OTI717_LOCUS38125</name>
    <name evidence="2" type="ORF">RFH988_LOCUS38441</name>
</gene>
<evidence type="ECO:0000256" key="1">
    <source>
        <dbReference type="SAM" id="MobiDB-lite"/>
    </source>
</evidence>
<feature type="compositionally biased region" description="Polar residues" evidence="1">
    <location>
        <begin position="26"/>
        <end position="42"/>
    </location>
</feature>
<feature type="region of interest" description="Disordered" evidence="1">
    <location>
        <begin position="1"/>
        <end position="46"/>
    </location>
</feature>
<sequence>MRELTRQQNNLEQEREDEANTRPRRQTTSDTQIKRTPSQQYGRKQRRVWSTSSITTISNVVDRMAARFHVEIIRLPVRHCVLNPIELAWAGLKGYIRSNNTRFRLNDVHDLALEYLAAVDEELATSFFNHTSQYEEIFKAADKYVEEEIESLLQNLDLDDDGDGGDDGDNDMDE</sequence>
<protein>
    <recommendedName>
        <fullName evidence="5">Tc1-like transposase DDE domain-containing protein</fullName>
    </recommendedName>
</protein>
<accession>A0A820AGW0</accession>
<feature type="compositionally biased region" description="Polar residues" evidence="1">
    <location>
        <begin position="1"/>
        <end position="11"/>
    </location>
</feature>
<proteinExistence type="predicted"/>
<comment type="caution">
    <text evidence="3">The sequence shown here is derived from an EMBL/GenBank/DDBJ whole genome shotgun (WGS) entry which is preliminary data.</text>
</comment>
<dbReference type="Gene3D" id="3.30.420.10">
    <property type="entry name" value="Ribonuclease H-like superfamily/Ribonuclease H"/>
    <property type="match status" value="1"/>
</dbReference>
<dbReference type="EMBL" id="CAJOAX010019788">
    <property type="protein sequence ID" value="CAF4190561.1"/>
    <property type="molecule type" value="Genomic_DNA"/>
</dbReference>
<dbReference type="AlphaFoldDB" id="A0A820AGW0"/>
<name>A0A820AGW0_9BILA</name>
<dbReference type="EMBL" id="CAJNOO010009450">
    <property type="protein sequence ID" value="CAF1491941.1"/>
    <property type="molecule type" value="Genomic_DNA"/>
</dbReference>
<dbReference type="InterPro" id="IPR036397">
    <property type="entry name" value="RNaseH_sf"/>
</dbReference>